<keyword evidence="1" id="KW-0812">Transmembrane</keyword>
<reference evidence="3" key="1">
    <citation type="submission" date="2018-05" db="EMBL/GenBank/DDBJ databases">
        <authorList>
            <person name="Lanie J.A."/>
            <person name="Ng W.-L."/>
            <person name="Kazmierczak K.M."/>
            <person name="Andrzejewski T.M."/>
            <person name="Davidsen T.M."/>
            <person name="Wayne K.J."/>
            <person name="Tettelin H."/>
            <person name="Glass J.I."/>
            <person name="Rusch D."/>
            <person name="Podicherti R."/>
            <person name="Tsui H.-C.T."/>
            <person name="Winkler M.E."/>
        </authorList>
    </citation>
    <scope>NUCLEOTIDE SEQUENCE</scope>
</reference>
<dbReference type="SUPFAM" id="SSF69593">
    <property type="entry name" value="Glycerol-3-phosphate (1)-acyltransferase"/>
    <property type="match status" value="1"/>
</dbReference>
<gene>
    <name evidence="3" type="ORF">METZ01_LOCUS301028</name>
</gene>
<evidence type="ECO:0000313" key="3">
    <source>
        <dbReference type="EMBL" id="SVC48174.1"/>
    </source>
</evidence>
<feature type="domain" description="Phospholipid/glycerol acyltransferase" evidence="2">
    <location>
        <begin position="78"/>
        <end position="124"/>
    </location>
</feature>
<feature type="non-terminal residue" evidence="3">
    <location>
        <position position="129"/>
    </location>
</feature>
<name>A0A382MGS7_9ZZZZ</name>
<proteinExistence type="predicted"/>
<feature type="transmembrane region" description="Helical" evidence="1">
    <location>
        <begin position="6"/>
        <end position="30"/>
    </location>
</feature>
<protein>
    <recommendedName>
        <fullName evidence="2">Phospholipid/glycerol acyltransferase domain-containing protein</fullName>
    </recommendedName>
</protein>
<sequence length="129" mass="14788">MKKSFIGILTFLAILLILTIGVLYLSLINVPRVIPSKRIKKLLGHLSNKTGSNIVNLITMSLKLLHNLKWEFDIPDGVDTNSWYIAISNHQSWADIFILLAAGHNKIPLLKFFMKKELKWIPIIYLVHK</sequence>
<dbReference type="InterPro" id="IPR002123">
    <property type="entry name" value="Plipid/glycerol_acylTrfase"/>
</dbReference>
<accession>A0A382MGS7</accession>
<dbReference type="Pfam" id="PF01553">
    <property type="entry name" value="Acyltransferase"/>
    <property type="match status" value="1"/>
</dbReference>
<evidence type="ECO:0000256" key="1">
    <source>
        <dbReference type="SAM" id="Phobius"/>
    </source>
</evidence>
<keyword evidence="1" id="KW-0472">Membrane</keyword>
<dbReference type="AlphaFoldDB" id="A0A382MGS7"/>
<keyword evidence="1" id="KW-1133">Transmembrane helix</keyword>
<dbReference type="EMBL" id="UINC01093614">
    <property type="protein sequence ID" value="SVC48174.1"/>
    <property type="molecule type" value="Genomic_DNA"/>
</dbReference>
<organism evidence="3">
    <name type="scientific">marine metagenome</name>
    <dbReference type="NCBI Taxonomy" id="408172"/>
    <lineage>
        <taxon>unclassified sequences</taxon>
        <taxon>metagenomes</taxon>
        <taxon>ecological metagenomes</taxon>
    </lineage>
</organism>
<dbReference type="GO" id="GO:0016746">
    <property type="term" value="F:acyltransferase activity"/>
    <property type="evidence" value="ECO:0007669"/>
    <property type="project" value="InterPro"/>
</dbReference>
<evidence type="ECO:0000259" key="2">
    <source>
        <dbReference type="Pfam" id="PF01553"/>
    </source>
</evidence>